<reference evidence="1 2" key="1">
    <citation type="journal article" date="2022" name="BMC Genomics">
        <title>Comparative genome analysis of mycobacteria focusing on tRNA and non-coding RNA.</title>
        <authorList>
            <person name="Behra P.R.K."/>
            <person name="Pettersson B.M.F."/>
            <person name="Ramesh M."/>
            <person name="Das S."/>
            <person name="Dasgupta S."/>
            <person name="Kirsebom L.A."/>
        </authorList>
    </citation>
    <scope>NUCLEOTIDE SEQUENCE [LARGE SCALE GENOMIC DNA]</scope>
    <source>
        <strain evidence="1 2">DSM 44078</strain>
    </source>
</reference>
<proteinExistence type="predicted"/>
<accession>A0ABT3C593</accession>
<dbReference type="RefSeq" id="WP_264065364.1">
    <property type="nucleotide sequence ID" value="NZ_JACKTY010000007.1"/>
</dbReference>
<gene>
    <name evidence="1" type="ORF">H7J73_00980</name>
</gene>
<keyword evidence="2" id="KW-1185">Reference proteome</keyword>
<sequence length="210" mass="22962">MSVAPATGLRAGRYGEVLLLRQHADAFIADVYNSYGLNDCPQAQWSALDATRIAAENQALIAVLNGPRYWLMDSIAQQNAGDVPREIRTFGGIAMFKAATVEIADPQPQLGGYAPHAVNRRTVFTFDAGSEVYELVDPDGTHWVMQSWSQQVDLTLVETDLAGLGTRLRPPPGWHYLVTSLSSALDVDTRNVDAAVLQDELLNSYSRRTG</sequence>
<evidence type="ECO:0000313" key="2">
    <source>
        <dbReference type="Proteomes" id="UP001526201"/>
    </source>
</evidence>
<evidence type="ECO:0008006" key="3">
    <source>
        <dbReference type="Google" id="ProtNLM"/>
    </source>
</evidence>
<evidence type="ECO:0000313" key="1">
    <source>
        <dbReference type="EMBL" id="MCV7224620.1"/>
    </source>
</evidence>
<protein>
    <recommendedName>
        <fullName evidence="3">Transposase</fullName>
    </recommendedName>
</protein>
<comment type="caution">
    <text evidence="1">The sequence shown here is derived from an EMBL/GenBank/DDBJ whole genome shotgun (WGS) entry which is preliminary data.</text>
</comment>
<dbReference type="EMBL" id="JACKTY010000007">
    <property type="protein sequence ID" value="MCV7224620.1"/>
    <property type="molecule type" value="Genomic_DNA"/>
</dbReference>
<dbReference type="Proteomes" id="UP001526201">
    <property type="component" value="Unassembled WGS sequence"/>
</dbReference>
<name>A0ABT3C593_9MYCO</name>
<organism evidence="1 2">
    <name type="scientific">Mycolicibacterium komossense</name>
    <dbReference type="NCBI Taxonomy" id="1779"/>
    <lineage>
        <taxon>Bacteria</taxon>
        <taxon>Bacillati</taxon>
        <taxon>Actinomycetota</taxon>
        <taxon>Actinomycetes</taxon>
        <taxon>Mycobacteriales</taxon>
        <taxon>Mycobacteriaceae</taxon>
        <taxon>Mycolicibacterium</taxon>
    </lineage>
</organism>